<evidence type="ECO:0000256" key="4">
    <source>
        <dbReference type="ARBA" id="ARBA00022692"/>
    </source>
</evidence>
<accession>A0A1L9PIS5</accession>
<dbReference type="EMBL" id="KV878128">
    <property type="protein sequence ID" value="OJJ01345.1"/>
    <property type="molecule type" value="Genomic_DNA"/>
</dbReference>
<dbReference type="GO" id="GO:0015031">
    <property type="term" value="P:protein transport"/>
    <property type="evidence" value="ECO:0007669"/>
    <property type="project" value="UniProtKB-KW"/>
</dbReference>
<dbReference type="Gene3D" id="1.20.5.110">
    <property type="match status" value="1"/>
</dbReference>
<keyword evidence="5" id="KW-0653">Protein transport</keyword>
<keyword evidence="8" id="KW-0472">Membrane</keyword>
<dbReference type="GO" id="GO:0031201">
    <property type="term" value="C:SNARE complex"/>
    <property type="evidence" value="ECO:0007669"/>
    <property type="project" value="TreeGrafter"/>
</dbReference>
<feature type="domain" description="T-SNARE coiled-coil homology" evidence="10">
    <location>
        <begin position="311"/>
        <end position="373"/>
    </location>
</feature>
<evidence type="ECO:0000256" key="3">
    <source>
        <dbReference type="ARBA" id="ARBA00022448"/>
    </source>
</evidence>
<dbReference type="VEuPathDB" id="FungiDB:ASPVEDRAFT_191179"/>
<feature type="region of interest" description="Disordered" evidence="9">
    <location>
        <begin position="158"/>
        <end position="177"/>
    </location>
</feature>
<dbReference type="GO" id="GO:0005783">
    <property type="term" value="C:endoplasmic reticulum"/>
    <property type="evidence" value="ECO:0007669"/>
    <property type="project" value="TreeGrafter"/>
</dbReference>
<evidence type="ECO:0000313" key="11">
    <source>
        <dbReference type="EMBL" id="OJJ01345.1"/>
    </source>
</evidence>
<evidence type="ECO:0000256" key="1">
    <source>
        <dbReference type="ARBA" id="ARBA00004211"/>
    </source>
</evidence>
<dbReference type="PROSITE" id="PS50192">
    <property type="entry name" value="T_SNARE"/>
    <property type="match status" value="1"/>
</dbReference>
<name>A0A1L9PIS5_ASPVE</name>
<dbReference type="InterPro" id="IPR000727">
    <property type="entry name" value="T_SNARE_dom"/>
</dbReference>
<dbReference type="PANTHER" id="PTHR15959:SF0">
    <property type="entry name" value="SYNTAXIN-18"/>
    <property type="match status" value="1"/>
</dbReference>
<dbReference type="RefSeq" id="XP_040667107.1">
    <property type="nucleotide sequence ID" value="XM_040809082.1"/>
</dbReference>
<keyword evidence="4" id="KW-0812">Transmembrane</keyword>
<evidence type="ECO:0000256" key="5">
    <source>
        <dbReference type="ARBA" id="ARBA00022927"/>
    </source>
</evidence>
<dbReference type="GeneID" id="63724593"/>
<evidence type="ECO:0000313" key="12">
    <source>
        <dbReference type="Proteomes" id="UP000184073"/>
    </source>
</evidence>
<dbReference type="GO" id="GO:0006890">
    <property type="term" value="P:retrograde vesicle-mediated transport, Golgi to endoplasmic reticulum"/>
    <property type="evidence" value="ECO:0007669"/>
    <property type="project" value="TreeGrafter"/>
</dbReference>
<evidence type="ECO:0000256" key="7">
    <source>
        <dbReference type="ARBA" id="ARBA00023054"/>
    </source>
</evidence>
<evidence type="ECO:0000256" key="9">
    <source>
        <dbReference type="SAM" id="MobiDB-lite"/>
    </source>
</evidence>
<dbReference type="Pfam" id="PF10496">
    <property type="entry name" value="Syntaxin-18_N"/>
    <property type="match status" value="1"/>
</dbReference>
<dbReference type="InterPro" id="IPR019529">
    <property type="entry name" value="Syntaxin-18_N"/>
</dbReference>
<dbReference type="STRING" id="1036611.A0A1L9PIS5"/>
<feature type="region of interest" description="Disordered" evidence="9">
    <location>
        <begin position="65"/>
        <end position="92"/>
    </location>
</feature>
<evidence type="ECO:0000256" key="2">
    <source>
        <dbReference type="ARBA" id="ARBA00009063"/>
    </source>
</evidence>
<organism evidence="11 12">
    <name type="scientific">Aspergillus versicolor CBS 583.65</name>
    <dbReference type="NCBI Taxonomy" id="1036611"/>
    <lineage>
        <taxon>Eukaryota</taxon>
        <taxon>Fungi</taxon>
        <taxon>Dikarya</taxon>
        <taxon>Ascomycota</taxon>
        <taxon>Pezizomycotina</taxon>
        <taxon>Eurotiomycetes</taxon>
        <taxon>Eurotiomycetidae</taxon>
        <taxon>Eurotiales</taxon>
        <taxon>Aspergillaceae</taxon>
        <taxon>Aspergillus</taxon>
        <taxon>Aspergillus subgen. Nidulantes</taxon>
    </lineage>
</organism>
<keyword evidence="6" id="KW-1133">Transmembrane helix</keyword>
<dbReference type="PANTHER" id="PTHR15959">
    <property type="entry name" value="SYNTAXIN-18"/>
    <property type="match status" value="1"/>
</dbReference>
<keyword evidence="7" id="KW-0175">Coiled coil</keyword>
<evidence type="ECO:0000256" key="8">
    <source>
        <dbReference type="ARBA" id="ARBA00023136"/>
    </source>
</evidence>
<comment type="subcellular location">
    <subcellularLocation>
        <location evidence="1">Membrane</location>
        <topology evidence="1">Single-pass type IV membrane protein</topology>
    </subcellularLocation>
</comment>
<keyword evidence="12" id="KW-1185">Reference proteome</keyword>
<dbReference type="OrthoDB" id="342981at2759"/>
<dbReference type="Proteomes" id="UP000184073">
    <property type="component" value="Unassembled WGS sequence"/>
</dbReference>
<dbReference type="AlphaFoldDB" id="A0A1L9PIS5"/>
<dbReference type="SUPFAM" id="SSF58038">
    <property type="entry name" value="SNARE fusion complex"/>
    <property type="match status" value="1"/>
</dbReference>
<evidence type="ECO:0000259" key="10">
    <source>
        <dbReference type="PROSITE" id="PS50192"/>
    </source>
</evidence>
<evidence type="ECO:0000256" key="6">
    <source>
        <dbReference type="ARBA" id="ARBA00022989"/>
    </source>
</evidence>
<reference evidence="12" key="1">
    <citation type="journal article" date="2017" name="Genome Biol.">
        <title>Comparative genomics reveals high biological diversity and specific adaptations in the industrially and medically important fungal genus Aspergillus.</title>
        <authorList>
            <person name="de Vries R.P."/>
            <person name="Riley R."/>
            <person name="Wiebenga A."/>
            <person name="Aguilar-Osorio G."/>
            <person name="Amillis S."/>
            <person name="Uchima C.A."/>
            <person name="Anderluh G."/>
            <person name="Asadollahi M."/>
            <person name="Askin M."/>
            <person name="Barry K."/>
            <person name="Battaglia E."/>
            <person name="Bayram O."/>
            <person name="Benocci T."/>
            <person name="Braus-Stromeyer S.A."/>
            <person name="Caldana C."/>
            <person name="Canovas D."/>
            <person name="Cerqueira G.C."/>
            <person name="Chen F."/>
            <person name="Chen W."/>
            <person name="Choi C."/>
            <person name="Clum A."/>
            <person name="Dos Santos R.A."/>
            <person name="Damasio A.R."/>
            <person name="Diallinas G."/>
            <person name="Emri T."/>
            <person name="Fekete E."/>
            <person name="Flipphi M."/>
            <person name="Freyberg S."/>
            <person name="Gallo A."/>
            <person name="Gournas C."/>
            <person name="Habgood R."/>
            <person name="Hainaut M."/>
            <person name="Harispe M.L."/>
            <person name="Henrissat B."/>
            <person name="Hilden K.S."/>
            <person name="Hope R."/>
            <person name="Hossain A."/>
            <person name="Karabika E."/>
            <person name="Karaffa L."/>
            <person name="Karanyi Z."/>
            <person name="Krasevec N."/>
            <person name="Kuo A."/>
            <person name="Kusch H."/>
            <person name="LaButti K."/>
            <person name="Lagendijk E.L."/>
            <person name="Lapidus A."/>
            <person name="Levasseur A."/>
            <person name="Lindquist E."/>
            <person name="Lipzen A."/>
            <person name="Logrieco A.F."/>
            <person name="MacCabe A."/>
            <person name="Maekelae M.R."/>
            <person name="Malavazi I."/>
            <person name="Melin P."/>
            <person name="Meyer V."/>
            <person name="Mielnichuk N."/>
            <person name="Miskei M."/>
            <person name="Molnar A.P."/>
            <person name="Mule G."/>
            <person name="Ngan C.Y."/>
            <person name="Orejas M."/>
            <person name="Orosz E."/>
            <person name="Ouedraogo J.P."/>
            <person name="Overkamp K.M."/>
            <person name="Park H.-S."/>
            <person name="Perrone G."/>
            <person name="Piumi F."/>
            <person name="Punt P.J."/>
            <person name="Ram A.F."/>
            <person name="Ramon A."/>
            <person name="Rauscher S."/>
            <person name="Record E."/>
            <person name="Riano-Pachon D.M."/>
            <person name="Robert V."/>
            <person name="Roehrig J."/>
            <person name="Ruller R."/>
            <person name="Salamov A."/>
            <person name="Salih N.S."/>
            <person name="Samson R.A."/>
            <person name="Sandor E."/>
            <person name="Sanguinetti M."/>
            <person name="Schuetze T."/>
            <person name="Sepcic K."/>
            <person name="Shelest E."/>
            <person name="Sherlock G."/>
            <person name="Sophianopoulou V."/>
            <person name="Squina F.M."/>
            <person name="Sun H."/>
            <person name="Susca A."/>
            <person name="Todd R.B."/>
            <person name="Tsang A."/>
            <person name="Unkles S.E."/>
            <person name="van de Wiele N."/>
            <person name="van Rossen-Uffink D."/>
            <person name="Oliveira J.V."/>
            <person name="Vesth T.C."/>
            <person name="Visser J."/>
            <person name="Yu J.-H."/>
            <person name="Zhou M."/>
            <person name="Andersen M.R."/>
            <person name="Archer D.B."/>
            <person name="Baker S.E."/>
            <person name="Benoit I."/>
            <person name="Brakhage A.A."/>
            <person name="Braus G.H."/>
            <person name="Fischer R."/>
            <person name="Frisvad J.C."/>
            <person name="Goldman G.H."/>
            <person name="Houbraken J."/>
            <person name="Oakley B."/>
            <person name="Pocsi I."/>
            <person name="Scazzocchio C."/>
            <person name="Seiboth B."/>
            <person name="vanKuyk P.A."/>
            <person name="Wortman J."/>
            <person name="Dyer P.S."/>
            <person name="Grigoriev I.V."/>
        </authorList>
    </citation>
    <scope>NUCLEOTIDE SEQUENCE [LARGE SCALE GENOMIC DNA]</scope>
    <source>
        <strain evidence="12">CBS 583.65</strain>
    </source>
</reference>
<sequence length="401" mass="43730">MSELTATFTDLLHKQDKSLSLHPRPLTTKTADEFLKEAYRINTHISSLLAHLHKIRPSYLSISTHSATNKPKHRNSPSTAHSSSSKAKEKEPLLSAAELDNITSSTSSLLHTLSTSISNLSSAETLRQETHSTLLDKKYGRKRSKASSLLFQWASGSSALGQDQGQDDAGKKPEQINDEQTENLLKSVRESILWFLSRRLEGTIEMQRDMVEKRIERAKEREKSVLYKAATSTSPVLNSGSGFGGGAAAAGGGGSGGVSISAPSTYPDAALELTEPTTKGTTLDAAEVAAIEAELSPEQLQLFAEENDSMVRYYEDTLNKVQNAEKSLLEISSLQQTLVTHLSTQEEYVGMMVADALNTETNIGKGNKELKRASEKRSAAQAVFWGTVGLCTWLVVWDLVF</sequence>
<protein>
    <recommendedName>
        <fullName evidence="10">t-SNARE coiled-coil homology domain-containing protein</fullName>
    </recommendedName>
</protein>
<comment type="similarity">
    <text evidence="2">Belongs to the syntaxin family.</text>
</comment>
<feature type="compositionally biased region" description="Low complexity" evidence="9">
    <location>
        <begin position="76"/>
        <end position="85"/>
    </location>
</feature>
<keyword evidence="3" id="KW-0813">Transport</keyword>
<gene>
    <name evidence="11" type="ORF">ASPVEDRAFT_191179</name>
</gene>
<proteinExistence type="inferred from homology"/>